<dbReference type="SMART" id="SM00364">
    <property type="entry name" value="LRR_BAC"/>
    <property type="match status" value="4"/>
</dbReference>
<keyword evidence="2" id="KW-0677">Repeat</keyword>
<dbReference type="InterPro" id="IPR001932">
    <property type="entry name" value="PPM-type_phosphatase-like_dom"/>
</dbReference>
<dbReference type="SMART" id="SM00369">
    <property type="entry name" value="LRR_TYP"/>
    <property type="match status" value="5"/>
</dbReference>
<dbReference type="GO" id="GO:0005737">
    <property type="term" value="C:cytoplasm"/>
    <property type="evidence" value="ECO:0007669"/>
    <property type="project" value="TreeGrafter"/>
</dbReference>
<reference evidence="4 5" key="1">
    <citation type="journal article" date="2015" name="Nat. Commun.">
        <title>Lucilia cuprina genome unlocks parasitic fly biology to underpin future interventions.</title>
        <authorList>
            <person name="Anstead C.A."/>
            <person name="Korhonen P.K."/>
            <person name="Young N.D."/>
            <person name="Hall R.S."/>
            <person name="Jex A.R."/>
            <person name="Murali S.C."/>
            <person name="Hughes D.S."/>
            <person name="Lee S.F."/>
            <person name="Perry T."/>
            <person name="Stroehlein A.J."/>
            <person name="Ansell B.R."/>
            <person name="Breugelmans B."/>
            <person name="Hofmann A."/>
            <person name="Qu J."/>
            <person name="Dugan S."/>
            <person name="Lee S.L."/>
            <person name="Chao H."/>
            <person name="Dinh H."/>
            <person name="Han Y."/>
            <person name="Doddapaneni H.V."/>
            <person name="Worley K.C."/>
            <person name="Muzny D.M."/>
            <person name="Ioannidis P."/>
            <person name="Waterhouse R.M."/>
            <person name="Zdobnov E.M."/>
            <person name="James P.J."/>
            <person name="Bagnall N.H."/>
            <person name="Kotze A.C."/>
            <person name="Gibbs R.A."/>
            <person name="Richards S."/>
            <person name="Batterham P."/>
            <person name="Gasser R.B."/>
        </authorList>
    </citation>
    <scope>NUCLEOTIDE SEQUENCE [LARGE SCALE GENOMIC DNA]</scope>
    <source>
        <strain evidence="4 5">LS</strain>
        <tissue evidence="4">Full body</tissue>
    </source>
</reference>
<dbReference type="InterPro" id="IPR050216">
    <property type="entry name" value="LRR_domain-containing"/>
</dbReference>
<dbReference type="InterPro" id="IPR032675">
    <property type="entry name" value="LRR_dom_sf"/>
</dbReference>
<dbReference type="Gene3D" id="3.60.40.10">
    <property type="entry name" value="PPM-type phosphatase domain"/>
    <property type="match status" value="1"/>
</dbReference>
<evidence type="ECO:0000256" key="1">
    <source>
        <dbReference type="ARBA" id="ARBA00022614"/>
    </source>
</evidence>
<evidence type="ECO:0000259" key="3">
    <source>
        <dbReference type="PROSITE" id="PS51746"/>
    </source>
</evidence>
<sequence length="847" mass="97105">LHSIKISPIPIKIYHVDISNNYFTELPEWLNECEMLETLNASHNQLQKVTEFLLTSKTKKLRDLNFAYNNLRIIERLPERFELLEKLQLQSNEIQLLTDNLFAITRQSLKYLNLSCNKLQILPPVVEEWTEQEFVLERLFVTSNNLDDRIFEVLKQAKHLKILYAAYNKITGIMDDCLKELKDLEELMLSGNLLQQLPDSVCSLRQLQVLRVHSNLLLFTPPLSKLTSLKVLDLAHNHLDHLDLISVVPQNLKYLDLSCNLQLQVDERQVQMCRTQRKWSLVDVSGKNRINLPTRKAEGHQKETCAANQQTHKPPWLLGFSETPGKCRKLLVTQLRECKFRNDEALLGMFVSTSSHASAASKMAQMMPKLLQQERCVKENMGEYMKYTLLAAQQKLSDQPLVAAILCHISRENTRLKDMVRPQKTKRYILRVASIGNAGAYLIRRTSNVELVSKQNNSYLKMPSSALSLKDPCIAECVLGNDDEYLIICNQGIWSVLDVDRMAREIRKEENVVLAAKRVQDIAQSFGSNENLSVIVIRFKNIGTDVDYLIKELKQTVRRKPQTLTSNSALLPNVCKRACCDRNTNCRHRLGSTRQFAAIASRGSDRSSPSGQSDQALSLVNHKTDTDNEYILAHARVLEETTEMEMLDETDSVLSEEQFKCWEYMLEQNTQLLFDKELNTISKSFTKNRNSERKSTNRSPVERYDYKSNLLKSNTQKFISTSSPQLLYSEVKKPSIAHNHNHQPTSQQQQVSFLSKHFGSSRSFGAAYNLFSDAKSRDSLASAVGYSKLGGGPNAAYFGSLQRLMPYNLEYDFAVTQERSFLDEDDDDLDEHEHRMRKYWGVATTEL</sequence>
<dbReference type="PANTHER" id="PTHR48051">
    <property type="match status" value="1"/>
</dbReference>
<gene>
    <name evidence="4" type="ORF">FF38_01329</name>
</gene>
<comment type="caution">
    <text evidence="4">The sequence shown here is derived from an EMBL/GenBank/DDBJ whole genome shotgun (WGS) entry which is preliminary data.</text>
</comment>
<protein>
    <submittedName>
        <fullName evidence="4">Protein phosphatase PHLPP-like protein</fullName>
    </submittedName>
</protein>
<dbReference type="InterPro" id="IPR001611">
    <property type="entry name" value="Leu-rich_rpt"/>
</dbReference>
<dbReference type="PANTHER" id="PTHR48051:SF1">
    <property type="entry name" value="RAS SUPPRESSOR PROTEIN 1"/>
    <property type="match status" value="1"/>
</dbReference>
<dbReference type="Pfam" id="PF00560">
    <property type="entry name" value="LRR_1"/>
    <property type="match status" value="1"/>
</dbReference>
<accession>A0A0L0BXF2</accession>
<feature type="domain" description="PPM-type phosphatase" evidence="3">
    <location>
        <begin position="317"/>
        <end position="539"/>
    </location>
</feature>
<dbReference type="OrthoDB" id="737510at2759"/>
<dbReference type="PROSITE" id="PS51450">
    <property type="entry name" value="LRR"/>
    <property type="match status" value="3"/>
</dbReference>
<feature type="non-terminal residue" evidence="4">
    <location>
        <position position="847"/>
    </location>
</feature>
<dbReference type="InterPro" id="IPR036457">
    <property type="entry name" value="PPM-type-like_dom_sf"/>
</dbReference>
<organism evidence="4 5">
    <name type="scientific">Lucilia cuprina</name>
    <name type="common">Green bottle fly</name>
    <name type="synonym">Australian sheep blowfly</name>
    <dbReference type="NCBI Taxonomy" id="7375"/>
    <lineage>
        <taxon>Eukaryota</taxon>
        <taxon>Metazoa</taxon>
        <taxon>Ecdysozoa</taxon>
        <taxon>Arthropoda</taxon>
        <taxon>Hexapoda</taxon>
        <taxon>Insecta</taxon>
        <taxon>Pterygota</taxon>
        <taxon>Neoptera</taxon>
        <taxon>Endopterygota</taxon>
        <taxon>Diptera</taxon>
        <taxon>Brachycera</taxon>
        <taxon>Muscomorpha</taxon>
        <taxon>Oestroidea</taxon>
        <taxon>Calliphoridae</taxon>
        <taxon>Luciliinae</taxon>
        <taxon>Lucilia</taxon>
    </lineage>
</organism>
<dbReference type="OMA" id="QFKVCQT"/>
<dbReference type="Gene3D" id="3.80.10.10">
    <property type="entry name" value="Ribonuclease Inhibitor"/>
    <property type="match status" value="2"/>
</dbReference>
<dbReference type="Proteomes" id="UP000037069">
    <property type="component" value="Unassembled WGS sequence"/>
</dbReference>
<dbReference type="SUPFAM" id="SSF81606">
    <property type="entry name" value="PP2C-like"/>
    <property type="match status" value="1"/>
</dbReference>
<keyword evidence="1" id="KW-0433">Leucine-rich repeat</keyword>
<dbReference type="PROSITE" id="PS51746">
    <property type="entry name" value="PPM_2"/>
    <property type="match status" value="1"/>
</dbReference>
<name>A0A0L0BXF2_LUCCU</name>
<evidence type="ECO:0000313" key="5">
    <source>
        <dbReference type="Proteomes" id="UP000037069"/>
    </source>
</evidence>
<evidence type="ECO:0000256" key="2">
    <source>
        <dbReference type="ARBA" id="ARBA00022737"/>
    </source>
</evidence>
<dbReference type="SUPFAM" id="SSF52058">
    <property type="entry name" value="L domain-like"/>
    <property type="match status" value="1"/>
</dbReference>
<evidence type="ECO:0000313" key="4">
    <source>
        <dbReference type="EMBL" id="KNC23914.1"/>
    </source>
</evidence>
<dbReference type="EMBL" id="JRES01001289">
    <property type="protein sequence ID" value="KNC23914.1"/>
    <property type="molecule type" value="Genomic_DNA"/>
</dbReference>
<dbReference type="Pfam" id="PF13855">
    <property type="entry name" value="LRR_8"/>
    <property type="match status" value="1"/>
</dbReference>
<dbReference type="AlphaFoldDB" id="A0A0L0BXF2"/>
<feature type="non-terminal residue" evidence="4">
    <location>
        <position position="1"/>
    </location>
</feature>
<dbReference type="InterPro" id="IPR003591">
    <property type="entry name" value="Leu-rich_rpt_typical-subtyp"/>
</dbReference>
<keyword evidence="5" id="KW-1185">Reference proteome</keyword>
<dbReference type="SMART" id="SM00332">
    <property type="entry name" value="PP2Cc"/>
    <property type="match status" value="1"/>
</dbReference>
<dbReference type="STRING" id="7375.A0A0L0BXF2"/>
<proteinExistence type="predicted"/>